<dbReference type="EMBL" id="CAKOGL010000026">
    <property type="protein sequence ID" value="CAH2103125.1"/>
    <property type="molecule type" value="Genomic_DNA"/>
</dbReference>
<name>A0AAU9UYT9_EUPED</name>
<evidence type="ECO:0000313" key="3">
    <source>
        <dbReference type="EMBL" id="CAH2103125.1"/>
    </source>
</evidence>
<evidence type="ECO:0000256" key="2">
    <source>
        <dbReference type="SAM" id="SignalP"/>
    </source>
</evidence>
<accession>A0AAU9UYT9</accession>
<evidence type="ECO:0000313" key="4">
    <source>
        <dbReference type="Proteomes" id="UP001153954"/>
    </source>
</evidence>
<organism evidence="3 4">
    <name type="scientific">Euphydryas editha</name>
    <name type="common">Edith's checkerspot</name>
    <dbReference type="NCBI Taxonomy" id="104508"/>
    <lineage>
        <taxon>Eukaryota</taxon>
        <taxon>Metazoa</taxon>
        <taxon>Ecdysozoa</taxon>
        <taxon>Arthropoda</taxon>
        <taxon>Hexapoda</taxon>
        <taxon>Insecta</taxon>
        <taxon>Pterygota</taxon>
        <taxon>Neoptera</taxon>
        <taxon>Endopterygota</taxon>
        <taxon>Lepidoptera</taxon>
        <taxon>Glossata</taxon>
        <taxon>Ditrysia</taxon>
        <taxon>Papilionoidea</taxon>
        <taxon>Nymphalidae</taxon>
        <taxon>Nymphalinae</taxon>
        <taxon>Euphydryas</taxon>
    </lineage>
</organism>
<reference evidence="3" key="1">
    <citation type="submission" date="2022-03" db="EMBL/GenBank/DDBJ databases">
        <authorList>
            <person name="Tunstrom K."/>
        </authorList>
    </citation>
    <scope>NUCLEOTIDE SEQUENCE</scope>
</reference>
<keyword evidence="2" id="KW-0732">Signal</keyword>
<feature type="region of interest" description="Disordered" evidence="1">
    <location>
        <begin position="42"/>
        <end position="64"/>
    </location>
</feature>
<feature type="signal peptide" evidence="2">
    <location>
        <begin position="1"/>
        <end position="16"/>
    </location>
</feature>
<feature type="chain" id="PRO_5043829806" evidence="2">
    <location>
        <begin position="17"/>
        <end position="204"/>
    </location>
</feature>
<protein>
    <submittedName>
        <fullName evidence="3">Uncharacterized protein</fullName>
    </submittedName>
</protein>
<proteinExistence type="predicted"/>
<keyword evidence="4" id="KW-1185">Reference proteome</keyword>
<dbReference type="Proteomes" id="UP001153954">
    <property type="component" value="Unassembled WGS sequence"/>
</dbReference>
<gene>
    <name evidence="3" type="ORF">EEDITHA_LOCUS17675</name>
</gene>
<evidence type="ECO:0000256" key="1">
    <source>
        <dbReference type="SAM" id="MobiDB-lite"/>
    </source>
</evidence>
<sequence>MARALYFLLGIAGVLSIPVDEPIRIDLPVYDKPRSGSNVLLTEPLEPENHPGSSTKIDISAGGTVKTNKGRISNELSNNISPEYPAVGSVNHGSFFSDPPTKLEGALLETEGFGSKTLSIKENAQNIVAGIFQPKPIVDTIREEEKYGNEGDKFRNAGRAIVGGAEGISNFFNTLIEVPSKIIKSITRAASEKLNNLGGKLVGL</sequence>
<comment type="caution">
    <text evidence="3">The sequence shown here is derived from an EMBL/GenBank/DDBJ whole genome shotgun (WGS) entry which is preliminary data.</text>
</comment>
<dbReference type="AlphaFoldDB" id="A0AAU9UYT9"/>